<evidence type="ECO:0000256" key="2">
    <source>
        <dbReference type="ARBA" id="ARBA00004613"/>
    </source>
</evidence>
<evidence type="ECO:0000256" key="9">
    <source>
        <dbReference type="ARBA" id="ARBA00023277"/>
    </source>
</evidence>
<evidence type="ECO:0000313" key="12">
    <source>
        <dbReference type="EMBL" id="KAK8064558.1"/>
    </source>
</evidence>
<dbReference type="GeneID" id="92091668"/>
<comment type="similarity">
    <text evidence="3">Belongs to the glycosyl hydrolase 3 family.</text>
</comment>
<evidence type="ECO:0000256" key="8">
    <source>
        <dbReference type="ARBA" id="ARBA00023001"/>
    </source>
</evidence>
<dbReference type="Proteomes" id="UP001480595">
    <property type="component" value="Unassembled WGS sequence"/>
</dbReference>
<dbReference type="SUPFAM" id="SSF51735">
    <property type="entry name" value="NAD(P)-binding Rossmann-fold domains"/>
    <property type="match status" value="1"/>
</dbReference>
<feature type="domain" description="Fibronectin type III-like" evidence="11">
    <location>
        <begin position="205"/>
        <end position="274"/>
    </location>
</feature>
<dbReference type="Pfam" id="PF14310">
    <property type="entry name" value="Fn3-like"/>
    <property type="match status" value="1"/>
</dbReference>
<comment type="caution">
    <text evidence="12">The sequence shown here is derived from an EMBL/GenBank/DDBJ whole genome shotgun (WGS) entry which is preliminary data.</text>
</comment>
<accession>A0ABR1V036</accession>
<dbReference type="InterPro" id="IPR013783">
    <property type="entry name" value="Ig-like_fold"/>
</dbReference>
<evidence type="ECO:0000256" key="1">
    <source>
        <dbReference type="ARBA" id="ARBA00000448"/>
    </source>
</evidence>
<evidence type="ECO:0000313" key="13">
    <source>
        <dbReference type="Proteomes" id="UP001480595"/>
    </source>
</evidence>
<evidence type="ECO:0000256" key="5">
    <source>
        <dbReference type="ARBA" id="ARBA00022525"/>
    </source>
</evidence>
<dbReference type="SMART" id="SM01217">
    <property type="entry name" value="Fn3_like"/>
    <property type="match status" value="1"/>
</dbReference>
<protein>
    <recommendedName>
        <fullName evidence="4">beta-glucosidase</fullName>
        <ecNumber evidence="4">3.2.1.21</ecNumber>
    </recommendedName>
</protein>
<dbReference type="RefSeq" id="XP_066715547.1">
    <property type="nucleotide sequence ID" value="XM_066858605.1"/>
</dbReference>
<dbReference type="EMBL" id="JAQQWL010000007">
    <property type="protein sequence ID" value="KAK8064558.1"/>
    <property type="molecule type" value="Genomic_DNA"/>
</dbReference>
<keyword evidence="7" id="KW-0378">Hydrolase</keyword>
<dbReference type="PANTHER" id="PTHR42715">
    <property type="entry name" value="BETA-GLUCOSIDASE"/>
    <property type="match status" value="1"/>
</dbReference>
<reference evidence="12 13" key="1">
    <citation type="submission" date="2023-01" db="EMBL/GenBank/DDBJ databases">
        <title>Analysis of 21 Apiospora genomes using comparative genomics revels a genus with tremendous synthesis potential of carbohydrate active enzymes and secondary metabolites.</title>
        <authorList>
            <person name="Sorensen T."/>
        </authorList>
    </citation>
    <scope>NUCLEOTIDE SEQUENCE [LARGE SCALE GENOMIC DNA]</scope>
    <source>
        <strain evidence="12 13">CBS 135458</strain>
    </source>
</reference>
<proteinExistence type="inferred from homology"/>
<name>A0ABR1V036_9PEZI</name>
<dbReference type="InterPro" id="IPR036291">
    <property type="entry name" value="NAD(P)-bd_dom_sf"/>
</dbReference>
<comment type="subcellular location">
    <subcellularLocation>
        <location evidence="2">Secreted</location>
    </subcellularLocation>
</comment>
<comment type="catalytic activity">
    <reaction evidence="1">
        <text>Hydrolysis of terminal, non-reducing beta-D-glucosyl residues with release of beta-D-glucose.</text>
        <dbReference type="EC" id="3.2.1.21"/>
    </reaction>
</comment>
<organism evidence="12 13">
    <name type="scientific">Apiospora phragmitis</name>
    <dbReference type="NCBI Taxonomy" id="2905665"/>
    <lineage>
        <taxon>Eukaryota</taxon>
        <taxon>Fungi</taxon>
        <taxon>Dikarya</taxon>
        <taxon>Ascomycota</taxon>
        <taxon>Pezizomycotina</taxon>
        <taxon>Sordariomycetes</taxon>
        <taxon>Xylariomycetidae</taxon>
        <taxon>Amphisphaeriales</taxon>
        <taxon>Apiosporaceae</taxon>
        <taxon>Apiospora</taxon>
    </lineage>
</organism>
<keyword evidence="8" id="KW-0624">Polysaccharide degradation</keyword>
<keyword evidence="13" id="KW-1185">Reference proteome</keyword>
<dbReference type="InterPro" id="IPR026891">
    <property type="entry name" value="Fn3-like"/>
</dbReference>
<keyword evidence="6" id="KW-0732">Signal</keyword>
<keyword evidence="5" id="KW-0964">Secreted</keyword>
<keyword evidence="9" id="KW-0119">Carbohydrate metabolism</keyword>
<evidence type="ECO:0000256" key="6">
    <source>
        <dbReference type="ARBA" id="ARBA00022729"/>
    </source>
</evidence>
<dbReference type="Pfam" id="PF01915">
    <property type="entry name" value="Glyco_hydro_3_C"/>
    <property type="match status" value="1"/>
</dbReference>
<evidence type="ECO:0000259" key="11">
    <source>
        <dbReference type="SMART" id="SM01217"/>
    </source>
</evidence>
<dbReference type="Gene3D" id="3.40.50.720">
    <property type="entry name" value="NAD(P)-binding Rossmann-like Domain"/>
    <property type="match status" value="1"/>
</dbReference>
<evidence type="ECO:0000256" key="7">
    <source>
        <dbReference type="ARBA" id="ARBA00022801"/>
    </source>
</evidence>
<evidence type="ECO:0000256" key="10">
    <source>
        <dbReference type="ARBA" id="ARBA00023295"/>
    </source>
</evidence>
<dbReference type="SUPFAM" id="SSF52279">
    <property type="entry name" value="Beta-D-glucan exohydrolase, C-terminal domain"/>
    <property type="match status" value="1"/>
</dbReference>
<sequence length="687" mass="74334">MYVEPAEPPLATIKNSGITSAASAARGADAAIVFLTSDSGEGYMTVEGHAGDRNHLDLWPSGNQLVQAVAVKAVVWAGLPSQESGNALVDVLYGANSPSGKLPYTIAKAAGDYGTSVSRGGSDSFSEGLYIDYRHFDRANIAPRYEFSFGFSYTNFTYSAIAVEGAPKSGPATGAIVSGGRADLFETVATVTVNVPNSGSVAGAEVAQLYVDYPSSVTAPLKQLRRFEKLPLEAGASRTATFELRRRDLSYWDVARQNWVVPTGAFTISVGASSRDIRQTATLTVSGDGLAGSRLSPVSSSVQNHLGIVIQIVLNPPPFCLAVFSFLQLGALSFAFGHENWLDQSCEKRVLAEGAIPTSKIPADKGWPCWNLFGDLNNVIVHWADWSLDCGHLSNYLASHQVDTDHLPALLVFRPGIPLHLSQDLLLPLELPGALLGVDYMLPPLPAMTLVTSKSAASSLTVVRRAFWFWKEPSPSLTQITLPQCRQFGAATSRGCLAATQLHFLEASLFSSGLDVYYASKTKGEQVAWAWVQEHARRFVFNTLLPDTNFGSVLDARHQGHHGTHAWIKALYDRGVRAVPPEIGNQPPQSFVNIQDDAVLQVAALIYDDVRNERLFAFAHHYNFDDILAVLRKVCPPSHRLAAGFPGQGRNLTTVPNARARALVVRMTGRGWTSLEDTVRQAIQGYI</sequence>
<dbReference type="InterPro" id="IPR036881">
    <property type="entry name" value="Glyco_hydro_3_C_sf"/>
</dbReference>
<dbReference type="EC" id="3.2.1.21" evidence="4"/>
<keyword evidence="8" id="KW-0136">Cellulose degradation</keyword>
<evidence type="ECO:0000256" key="4">
    <source>
        <dbReference type="ARBA" id="ARBA00012744"/>
    </source>
</evidence>
<gene>
    <name evidence="12" type="ORF">PG994_007196</name>
</gene>
<keyword evidence="10" id="KW-0326">Glycosidase</keyword>
<dbReference type="InterPro" id="IPR002772">
    <property type="entry name" value="Glyco_hydro_3_C"/>
</dbReference>
<dbReference type="Gene3D" id="2.60.40.10">
    <property type="entry name" value="Immunoglobulins"/>
    <property type="match status" value="1"/>
</dbReference>
<dbReference type="PANTHER" id="PTHR42715:SF28">
    <property type="entry name" value="BETA-GLUCOSIDASE L-RELATED"/>
    <property type="match status" value="1"/>
</dbReference>
<dbReference type="Gene3D" id="3.40.50.1700">
    <property type="entry name" value="Glycoside hydrolase family 3 C-terminal domain"/>
    <property type="match status" value="2"/>
</dbReference>
<dbReference type="InterPro" id="IPR050288">
    <property type="entry name" value="Cellulose_deg_GH3"/>
</dbReference>
<evidence type="ECO:0000256" key="3">
    <source>
        <dbReference type="ARBA" id="ARBA00005336"/>
    </source>
</evidence>